<dbReference type="Proteomes" id="UP001529255">
    <property type="component" value="Unassembled WGS sequence"/>
</dbReference>
<dbReference type="RefSeq" id="WP_008535449.1">
    <property type="nucleotide sequence ID" value="NZ_JASUZV010000004.1"/>
</dbReference>
<accession>A0ABT7LRL7</accession>
<feature type="region of interest" description="Disordered" evidence="1">
    <location>
        <begin position="1"/>
        <end position="28"/>
    </location>
</feature>
<organism evidence="2 3">
    <name type="scientific">Streptococcus raffinosi</name>
    <dbReference type="NCBI Taxonomy" id="3053355"/>
    <lineage>
        <taxon>Bacteria</taxon>
        <taxon>Bacillati</taxon>
        <taxon>Bacillota</taxon>
        <taxon>Bacilli</taxon>
        <taxon>Lactobacillales</taxon>
        <taxon>Streptococcaceae</taxon>
        <taxon>Streptococcus</taxon>
    </lineage>
</organism>
<sequence>MALTDEQIQDLQGKTKEASSKLEQGDTFTAGGQQYEVVASTGPDSVTQGISVAPIVKGEPDYSQTAIVVAGTQPPNDEKGNGLGNELDSTFRAIIQSGTGYSIQGRDVEALYQQTEANLNAHGGGEITNMSGHSQAGPAVAKVAANHNVDRVTNFSDWGGGMAYTNGYISEEDKKYLDKHAHIYSDEGNAVTMFAKDGGWIPYGDVREVDGSNHGTDHAHIKGNNLDIDYYVKHGQLCSGMTKDQVKKAARLKAKKETDDFIKEHPEVDGERIRKDKEKAYYDSYVKNYEKEYGPYANEKGGKSKQTSSLLDSWELHALGTKVGGLATLLGAAGGGQQIFLKTEMLVALASQAMAQFAGFEAKLLAELEEAKEEVRRQCEEAKQRCLQAGPHLSSGEIEALIAPIQFEHVWDSGAEADIRAMLQSLKSQITEISTHLVTSAERFSASDNTAAVQFM</sequence>
<keyword evidence="3" id="KW-1185">Reference proteome</keyword>
<comment type="caution">
    <text evidence="2">The sequence shown here is derived from an EMBL/GenBank/DDBJ whole genome shotgun (WGS) entry which is preliminary data.</text>
</comment>
<feature type="compositionally biased region" description="Basic and acidic residues" evidence="1">
    <location>
        <begin position="13"/>
        <end position="24"/>
    </location>
</feature>
<reference evidence="2 3" key="1">
    <citation type="submission" date="2023-06" db="EMBL/GenBank/DDBJ databases">
        <title>A potential novel species of Streptococcus isolated from human milk sample.</title>
        <authorList>
            <person name="Nguyen H.V."/>
            <person name="Trinh A.T.V."/>
            <person name="Hoang A.T.L."/>
            <person name="Bui L.N.H."/>
            <person name="Tran Q.T.L."/>
            <person name="Trinh T."/>
        </authorList>
    </citation>
    <scope>NUCLEOTIDE SEQUENCE [LARGE SCALE GENOMIC DNA]</scope>
    <source>
        <strain evidence="2 3">VTCC 12812</strain>
    </source>
</reference>
<name>A0ABT7LRL7_9STRE</name>
<evidence type="ECO:0000313" key="3">
    <source>
        <dbReference type="Proteomes" id="UP001529255"/>
    </source>
</evidence>
<dbReference type="EMBL" id="JASUZV010000004">
    <property type="protein sequence ID" value="MDL5043182.1"/>
    <property type="molecule type" value="Genomic_DNA"/>
</dbReference>
<evidence type="ECO:0000313" key="2">
    <source>
        <dbReference type="EMBL" id="MDL5043182.1"/>
    </source>
</evidence>
<protein>
    <submittedName>
        <fullName evidence="2">Uncharacterized protein</fullName>
    </submittedName>
</protein>
<proteinExistence type="predicted"/>
<gene>
    <name evidence="2" type="ORF">QRD39_03535</name>
</gene>
<evidence type="ECO:0000256" key="1">
    <source>
        <dbReference type="SAM" id="MobiDB-lite"/>
    </source>
</evidence>